<sequence>RGFSAFFHGTEPRSKSPKRSPPRNNAKWMLRRAPHPLTNCYGGMPSHASDLYRTMNVRSAVQRGHK</sequence>
<proteinExistence type="predicted"/>
<evidence type="ECO:0000256" key="1">
    <source>
        <dbReference type="SAM" id="MobiDB-lite"/>
    </source>
</evidence>
<accession>A0AAD9BUM7</accession>
<protein>
    <submittedName>
        <fullName evidence="2">Major vault protein</fullName>
    </submittedName>
</protein>
<name>A0AAD9BUM7_DISEL</name>
<evidence type="ECO:0000313" key="3">
    <source>
        <dbReference type="Proteomes" id="UP001228049"/>
    </source>
</evidence>
<dbReference type="Proteomes" id="UP001228049">
    <property type="component" value="Unassembled WGS sequence"/>
</dbReference>
<reference evidence="2" key="1">
    <citation type="submission" date="2023-04" db="EMBL/GenBank/DDBJ databases">
        <title>Chromosome-level genome of Chaenocephalus aceratus.</title>
        <authorList>
            <person name="Park H."/>
        </authorList>
    </citation>
    <scope>NUCLEOTIDE SEQUENCE</scope>
    <source>
        <strain evidence="2">DE</strain>
        <tissue evidence="2">Muscle</tissue>
    </source>
</reference>
<feature type="non-terminal residue" evidence="2">
    <location>
        <position position="1"/>
    </location>
</feature>
<organism evidence="2 3">
    <name type="scientific">Dissostichus eleginoides</name>
    <name type="common">Patagonian toothfish</name>
    <name type="synonym">Dissostichus amissus</name>
    <dbReference type="NCBI Taxonomy" id="100907"/>
    <lineage>
        <taxon>Eukaryota</taxon>
        <taxon>Metazoa</taxon>
        <taxon>Chordata</taxon>
        <taxon>Craniata</taxon>
        <taxon>Vertebrata</taxon>
        <taxon>Euteleostomi</taxon>
        <taxon>Actinopterygii</taxon>
        <taxon>Neopterygii</taxon>
        <taxon>Teleostei</taxon>
        <taxon>Neoteleostei</taxon>
        <taxon>Acanthomorphata</taxon>
        <taxon>Eupercaria</taxon>
        <taxon>Perciformes</taxon>
        <taxon>Notothenioidei</taxon>
        <taxon>Nototheniidae</taxon>
        <taxon>Dissostichus</taxon>
    </lineage>
</organism>
<dbReference type="EMBL" id="JASDAP010000015">
    <property type="protein sequence ID" value="KAK1890712.1"/>
    <property type="molecule type" value="Genomic_DNA"/>
</dbReference>
<keyword evidence="3" id="KW-1185">Reference proteome</keyword>
<comment type="caution">
    <text evidence="2">The sequence shown here is derived from an EMBL/GenBank/DDBJ whole genome shotgun (WGS) entry which is preliminary data.</text>
</comment>
<feature type="region of interest" description="Disordered" evidence="1">
    <location>
        <begin position="1"/>
        <end position="26"/>
    </location>
</feature>
<evidence type="ECO:0000313" key="2">
    <source>
        <dbReference type="EMBL" id="KAK1890712.1"/>
    </source>
</evidence>
<gene>
    <name evidence="2" type="ORF">KUDE01_009543</name>
</gene>
<dbReference type="AlphaFoldDB" id="A0AAD9BUM7"/>